<evidence type="ECO:0000256" key="2">
    <source>
        <dbReference type="ARBA" id="ARBA00022692"/>
    </source>
</evidence>
<dbReference type="GO" id="GO:0016020">
    <property type="term" value="C:membrane"/>
    <property type="evidence" value="ECO:0007669"/>
    <property type="project" value="UniProtKB-SubCell"/>
</dbReference>
<comment type="domain">
    <text evidence="8">The DHHC domain is required for palmitoyltransferase activity.</text>
</comment>
<keyword evidence="2 8" id="KW-0812">Transmembrane</keyword>
<comment type="catalytic activity">
    <reaction evidence="7 8">
        <text>L-cysteinyl-[protein] + hexadecanoyl-CoA = S-hexadecanoyl-L-cysteinyl-[protein] + CoA</text>
        <dbReference type="Rhea" id="RHEA:36683"/>
        <dbReference type="Rhea" id="RHEA-COMP:10131"/>
        <dbReference type="Rhea" id="RHEA-COMP:11032"/>
        <dbReference type="ChEBI" id="CHEBI:29950"/>
        <dbReference type="ChEBI" id="CHEBI:57287"/>
        <dbReference type="ChEBI" id="CHEBI:57379"/>
        <dbReference type="ChEBI" id="CHEBI:74151"/>
        <dbReference type="EC" id="2.3.1.225"/>
    </reaction>
</comment>
<dbReference type="EMBL" id="LSSM01006133">
    <property type="protein sequence ID" value="OMJ11337.1"/>
    <property type="molecule type" value="Genomic_DNA"/>
</dbReference>
<evidence type="ECO:0000256" key="7">
    <source>
        <dbReference type="ARBA" id="ARBA00048048"/>
    </source>
</evidence>
<dbReference type="EC" id="2.3.1.225" evidence="8"/>
<comment type="caution">
    <text evidence="10">The sequence shown here is derived from an EMBL/GenBank/DDBJ whole genome shotgun (WGS) entry which is preliminary data.</text>
</comment>
<keyword evidence="3 8" id="KW-1133">Transmembrane helix</keyword>
<evidence type="ECO:0000259" key="9">
    <source>
        <dbReference type="Pfam" id="PF01529"/>
    </source>
</evidence>
<keyword evidence="8" id="KW-0808">Transferase</keyword>
<keyword evidence="4 8" id="KW-0472">Membrane</keyword>
<evidence type="ECO:0000256" key="4">
    <source>
        <dbReference type="ARBA" id="ARBA00023136"/>
    </source>
</evidence>
<dbReference type="AlphaFoldDB" id="A0A1R1X9M6"/>
<evidence type="ECO:0000256" key="1">
    <source>
        <dbReference type="ARBA" id="ARBA00004141"/>
    </source>
</evidence>
<dbReference type="Pfam" id="PF01529">
    <property type="entry name" value="DHHC"/>
    <property type="match status" value="1"/>
</dbReference>
<evidence type="ECO:0000256" key="6">
    <source>
        <dbReference type="ARBA" id="ARBA00023288"/>
    </source>
</evidence>
<gene>
    <name evidence="10" type="ORF">AYI69_g9870</name>
</gene>
<evidence type="ECO:0000313" key="10">
    <source>
        <dbReference type="EMBL" id="OMJ11337.1"/>
    </source>
</evidence>
<accession>A0A1R1X9M6</accession>
<proteinExistence type="inferred from homology"/>
<keyword evidence="6" id="KW-0449">Lipoprotein</keyword>
<evidence type="ECO:0000256" key="8">
    <source>
        <dbReference type="RuleBase" id="RU079119"/>
    </source>
</evidence>
<protein>
    <recommendedName>
        <fullName evidence="8">Palmitoyltransferase</fullName>
        <ecNumber evidence="8">2.3.1.225</ecNumber>
    </recommendedName>
</protein>
<evidence type="ECO:0000313" key="11">
    <source>
        <dbReference type="Proteomes" id="UP000187429"/>
    </source>
</evidence>
<feature type="transmembrane region" description="Helical" evidence="8">
    <location>
        <begin position="116"/>
        <end position="137"/>
    </location>
</feature>
<name>A0A1R1X9M6_9FUNG</name>
<feature type="domain" description="Palmitoyltransferase DHHC" evidence="9">
    <location>
        <begin position="81"/>
        <end position="182"/>
    </location>
</feature>
<keyword evidence="8" id="KW-0012">Acyltransferase</keyword>
<keyword evidence="11" id="KW-1185">Reference proteome</keyword>
<comment type="subcellular location">
    <subcellularLocation>
        <location evidence="1">Membrane</location>
        <topology evidence="1">Multi-pass membrane protein</topology>
    </subcellularLocation>
</comment>
<evidence type="ECO:0000256" key="3">
    <source>
        <dbReference type="ARBA" id="ARBA00022989"/>
    </source>
</evidence>
<dbReference type="GO" id="GO:0019706">
    <property type="term" value="F:protein-cysteine S-palmitoyltransferase activity"/>
    <property type="evidence" value="ECO:0007669"/>
    <property type="project" value="UniProtKB-EC"/>
</dbReference>
<evidence type="ECO:0000256" key="5">
    <source>
        <dbReference type="ARBA" id="ARBA00023139"/>
    </source>
</evidence>
<reference evidence="11" key="1">
    <citation type="submission" date="2017-01" db="EMBL/GenBank/DDBJ databases">
        <authorList>
            <person name="Wang Y."/>
            <person name="White M."/>
            <person name="Kvist S."/>
            <person name="Moncalvo J.-M."/>
        </authorList>
    </citation>
    <scope>NUCLEOTIDE SEQUENCE [LARGE SCALE GENOMIC DNA]</scope>
    <source>
        <strain evidence="11">ID-206-W2</strain>
    </source>
</reference>
<dbReference type="Proteomes" id="UP000187429">
    <property type="component" value="Unassembled WGS sequence"/>
</dbReference>
<sequence>MFDASIKAEKDCLNSHENTVDSGNQLRNDEKLSRNHFLKSSSDPLLALDLETEIETKDVSNLTYMPSDLIYPRKCLNQDKLPDRICKDCGKSLDNISDHSLYLSICIGAKNREYHILLLLWNLVVFLLLLNHLYIFIKSLLAEPASSVHPKVFLNMAYASTFLLCIATIYTFACFLIHLLHFNHQKEKNVNKSISQF</sequence>
<comment type="similarity">
    <text evidence="8">Belongs to the DHHC palmitoyltransferase family.</text>
</comment>
<organism evidence="10 11">
    <name type="scientific">Smittium culicis</name>
    <dbReference type="NCBI Taxonomy" id="133412"/>
    <lineage>
        <taxon>Eukaryota</taxon>
        <taxon>Fungi</taxon>
        <taxon>Fungi incertae sedis</taxon>
        <taxon>Zoopagomycota</taxon>
        <taxon>Kickxellomycotina</taxon>
        <taxon>Harpellomycetes</taxon>
        <taxon>Harpellales</taxon>
        <taxon>Legeriomycetaceae</taxon>
        <taxon>Smittium</taxon>
    </lineage>
</organism>
<dbReference type="InterPro" id="IPR001594">
    <property type="entry name" value="Palmitoyltrfase_DHHC"/>
</dbReference>
<keyword evidence="5" id="KW-0564">Palmitate</keyword>
<feature type="transmembrane region" description="Helical" evidence="8">
    <location>
        <begin position="157"/>
        <end position="180"/>
    </location>
</feature>